<feature type="region of interest" description="Disordered" evidence="1">
    <location>
        <begin position="48"/>
        <end position="69"/>
    </location>
</feature>
<feature type="region of interest" description="Disordered" evidence="1">
    <location>
        <begin position="1"/>
        <end position="20"/>
    </location>
</feature>
<feature type="compositionally biased region" description="Polar residues" evidence="1">
    <location>
        <begin position="1"/>
        <end position="11"/>
    </location>
</feature>
<keyword evidence="3" id="KW-1185">Reference proteome</keyword>
<gene>
    <name evidence="2" type="ORF">AGABI1DRAFT_135275</name>
</gene>
<dbReference type="KEGG" id="abp:AGABI1DRAFT135275"/>
<evidence type="ECO:0000313" key="3">
    <source>
        <dbReference type="Proteomes" id="UP000008493"/>
    </source>
</evidence>
<protein>
    <submittedName>
        <fullName evidence="2">Uncharacterized protein</fullName>
    </submittedName>
</protein>
<dbReference type="AlphaFoldDB" id="K5WDC9"/>
<evidence type="ECO:0000256" key="1">
    <source>
        <dbReference type="SAM" id="MobiDB-lite"/>
    </source>
</evidence>
<dbReference type="HOGENOM" id="CLU_2775369_0_0_1"/>
<dbReference type="EMBL" id="JH973229">
    <property type="protein sequence ID" value="EKM73236.1"/>
    <property type="molecule type" value="Genomic_DNA"/>
</dbReference>
<dbReference type="GeneID" id="18828526"/>
<organism evidence="2 3">
    <name type="scientific">Agaricus bisporus var. burnettii (strain JB137-S8 / ATCC MYA-4627 / FGSC 10392)</name>
    <name type="common">White button mushroom</name>
    <dbReference type="NCBI Taxonomy" id="597362"/>
    <lineage>
        <taxon>Eukaryota</taxon>
        <taxon>Fungi</taxon>
        <taxon>Dikarya</taxon>
        <taxon>Basidiomycota</taxon>
        <taxon>Agaricomycotina</taxon>
        <taxon>Agaricomycetes</taxon>
        <taxon>Agaricomycetidae</taxon>
        <taxon>Agaricales</taxon>
        <taxon>Agaricineae</taxon>
        <taxon>Agaricaceae</taxon>
        <taxon>Agaricus</taxon>
    </lineage>
</organism>
<reference evidence="3" key="1">
    <citation type="journal article" date="2012" name="Proc. Natl. Acad. Sci. U.S.A.">
        <title>Genome sequence of the button mushroom Agaricus bisporus reveals mechanisms governing adaptation to a humic-rich ecological niche.</title>
        <authorList>
            <person name="Morin E."/>
            <person name="Kohler A."/>
            <person name="Baker A.R."/>
            <person name="Foulongne-Oriol M."/>
            <person name="Lombard V."/>
            <person name="Nagy L.G."/>
            <person name="Ohm R.A."/>
            <person name="Patyshakuliyeva A."/>
            <person name="Brun A."/>
            <person name="Aerts A.L."/>
            <person name="Bailey A.M."/>
            <person name="Billette C."/>
            <person name="Coutinho P.M."/>
            <person name="Deakin G."/>
            <person name="Doddapaneni H."/>
            <person name="Floudas D."/>
            <person name="Grimwood J."/>
            <person name="Hilden K."/>
            <person name="Kuees U."/>
            <person name="LaButti K.M."/>
            <person name="Lapidus A."/>
            <person name="Lindquist E.A."/>
            <person name="Lucas S.M."/>
            <person name="Murat C."/>
            <person name="Riley R.W."/>
            <person name="Salamov A.A."/>
            <person name="Schmutz J."/>
            <person name="Subramanian V."/>
            <person name="Woesten H.A.B."/>
            <person name="Xu J."/>
            <person name="Eastwood D.C."/>
            <person name="Foster G.D."/>
            <person name="Sonnenberg A.S."/>
            <person name="Cullen D."/>
            <person name="de Vries R.P."/>
            <person name="Lundell T."/>
            <person name="Hibbett D.S."/>
            <person name="Henrissat B."/>
            <person name="Burton K.S."/>
            <person name="Kerrigan R.W."/>
            <person name="Challen M.P."/>
            <person name="Grigoriev I.V."/>
            <person name="Martin F."/>
        </authorList>
    </citation>
    <scope>NUCLEOTIDE SEQUENCE [LARGE SCALE GENOMIC DNA]</scope>
    <source>
        <strain evidence="3">JB137-S8 / ATCC MYA-4627 / FGSC 10392</strain>
    </source>
</reference>
<dbReference type="Proteomes" id="UP000008493">
    <property type="component" value="Unassembled WGS sequence"/>
</dbReference>
<proteinExistence type="predicted"/>
<accession>K5WDC9</accession>
<evidence type="ECO:0000313" key="2">
    <source>
        <dbReference type="EMBL" id="EKM73236.1"/>
    </source>
</evidence>
<dbReference type="InParanoid" id="K5WDC9"/>
<sequence>MLSTHQLTTPDQARIQPENPSRGVLRIILHPQGTPWGVWLPCVASLSAPIPRHPTAPDKTPEPSPDTPT</sequence>
<dbReference type="RefSeq" id="XP_007336125.1">
    <property type="nucleotide sequence ID" value="XM_007336063.1"/>
</dbReference>
<name>K5WDC9_AGABU</name>